<evidence type="ECO:0000313" key="1">
    <source>
        <dbReference type="EMBL" id="NUV29657.1"/>
    </source>
</evidence>
<accession>A0A7Y6C9Q6</accession>
<dbReference type="AlphaFoldDB" id="A0A7Y6C9Q6"/>
<evidence type="ECO:0000313" key="2">
    <source>
        <dbReference type="Proteomes" id="UP000540128"/>
    </source>
</evidence>
<dbReference type="Proteomes" id="UP000540128">
    <property type="component" value="Unassembled WGS sequence"/>
</dbReference>
<dbReference type="InterPro" id="IPR025851">
    <property type="entry name" value="SUKH-4"/>
</dbReference>
<reference evidence="1 2" key="1">
    <citation type="submission" date="2020-03" db="EMBL/GenBank/DDBJ databases">
        <title>Complete genome sequence of sixteen Streptomyces strains facilitates identification of candidate genes involved in plant growth-promotion in grain legumes and cereals.</title>
        <authorList>
            <person name="Gopalakrishnan S."/>
            <person name="Thakur V."/>
            <person name="Saxena R."/>
            <person name="Vadlamudi S."/>
            <person name="Purohit S."/>
            <person name="Kumar V."/>
            <person name="Rathore A."/>
            <person name="Chitikineni A."/>
            <person name="Varshney R.K."/>
        </authorList>
    </citation>
    <scope>NUCLEOTIDE SEQUENCE [LARGE SCALE GENOMIC DNA]</scope>
    <source>
        <strain evidence="1 2">KAI-180</strain>
    </source>
</reference>
<gene>
    <name evidence="1" type="ORF">G6W59_15215</name>
</gene>
<keyword evidence="2" id="KW-1185">Reference proteome</keyword>
<comment type="caution">
    <text evidence="1">The sequence shown here is derived from an EMBL/GenBank/DDBJ whole genome shotgun (WGS) entry which is preliminary data.</text>
</comment>
<dbReference type="EMBL" id="JAANNT010000011">
    <property type="protein sequence ID" value="NUV29657.1"/>
    <property type="molecule type" value="Genomic_DNA"/>
</dbReference>
<name>A0A7Y6C9Q6_9ACTN</name>
<evidence type="ECO:0008006" key="3">
    <source>
        <dbReference type="Google" id="ProtNLM"/>
    </source>
</evidence>
<proteinExistence type="predicted"/>
<sequence length="154" mass="17424">MRSAGLRAEDRELLSVRGLPDDSNRMFVRDPRRELEVRELADVGAAAFLGDFEDGGNSYWLSVSAGSVWMKKGYGLDEGDVSLANTTLRAFQEMPRIWEEFVFSGVHEESDAYEPLVERTLAKAEETDPVVFEDEESWWARVFEEVELGSLAPE</sequence>
<organism evidence="1 2">
    <name type="scientific">Streptomyces odorifer</name>
    <dbReference type="NCBI Taxonomy" id="53450"/>
    <lineage>
        <taxon>Bacteria</taxon>
        <taxon>Bacillati</taxon>
        <taxon>Actinomycetota</taxon>
        <taxon>Actinomycetes</taxon>
        <taxon>Kitasatosporales</taxon>
        <taxon>Streptomycetaceae</taxon>
        <taxon>Streptomyces</taxon>
        <taxon>Streptomyces albidoflavus group</taxon>
    </lineage>
</organism>
<dbReference type="Pfam" id="PF14435">
    <property type="entry name" value="SUKH-4"/>
    <property type="match status" value="1"/>
</dbReference>
<protein>
    <recommendedName>
        <fullName evidence="3">SUKH-4 immunity protein</fullName>
    </recommendedName>
</protein>